<evidence type="ECO:0000256" key="2">
    <source>
        <dbReference type="SAM" id="SignalP"/>
    </source>
</evidence>
<dbReference type="HOGENOM" id="CLU_664684_0_0_1"/>
<evidence type="ECO:0000313" key="3">
    <source>
        <dbReference type="EnsemblProtists" id="EOD09113"/>
    </source>
</evidence>
<dbReference type="PaxDb" id="2903-EOD09113"/>
<keyword evidence="2" id="KW-0732">Signal</keyword>
<feature type="signal peptide" evidence="2">
    <location>
        <begin position="1"/>
        <end position="20"/>
    </location>
</feature>
<proteinExistence type="predicted"/>
<feature type="compositionally biased region" description="Basic and acidic residues" evidence="1">
    <location>
        <begin position="384"/>
        <end position="393"/>
    </location>
</feature>
<keyword evidence="4" id="KW-1185">Reference proteome</keyword>
<evidence type="ECO:0008006" key="5">
    <source>
        <dbReference type="Google" id="ProtNLM"/>
    </source>
</evidence>
<name>A0A0D3ICX8_EMIH1</name>
<feature type="chain" id="PRO_5044282963" description="Sulfotransferase domain-containing protein" evidence="2">
    <location>
        <begin position="21"/>
        <end position="414"/>
    </location>
</feature>
<reference evidence="4" key="1">
    <citation type="journal article" date="2013" name="Nature">
        <title>Pan genome of the phytoplankton Emiliania underpins its global distribution.</title>
        <authorList>
            <person name="Read B.A."/>
            <person name="Kegel J."/>
            <person name="Klute M.J."/>
            <person name="Kuo A."/>
            <person name="Lefebvre S.C."/>
            <person name="Maumus F."/>
            <person name="Mayer C."/>
            <person name="Miller J."/>
            <person name="Monier A."/>
            <person name="Salamov A."/>
            <person name="Young J."/>
            <person name="Aguilar M."/>
            <person name="Claverie J.M."/>
            <person name="Frickenhaus S."/>
            <person name="Gonzalez K."/>
            <person name="Herman E.K."/>
            <person name="Lin Y.C."/>
            <person name="Napier J."/>
            <person name="Ogata H."/>
            <person name="Sarno A.F."/>
            <person name="Shmutz J."/>
            <person name="Schroeder D."/>
            <person name="de Vargas C."/>
            <person name="Verret F."/>
            <person name="von Dassow P."/>
            <person name="Valentin K."/>
            <person name="Van de Peer Y."/>
            <person name="Wheeler G."/>
            <person name="Dacks J.B."/>
            <person name="Delwiche C.F."/>
            <person name="Dyhrman S.T."/>
            <person name="Glockner G."/>
            <person name="John U."/>
            <person name="Richards T."/>
            <person name="Worden A.Z."/>
            <person name="Zhang X."/>
            <person name="Grigoriev I.V."/>
            <person name="Allen A.E."/>
            <person name="Bidle K."/>
            <person name="Borodovsky M."/>
            <person name="Bowler C."/>
            <person name="Brownlee C."/>
            <person name="Cock J.M."/>
            <person name="Elias M."/>
            <person name="Gladyshev V.N."/>
            <person name="Groth M."/>
            <person name="Guda C."/>
            <person name="Hadaegh A."/>
            <person name="Iglesias-Rodriguez M.D."/>
            <person name="Jenkins J."/>
            <person name="Jones B.M."/>
            <person name="Lawson T."/>
            <person name="Leese F."/>
            <person name="Lindquist E."/>
            <person name="Lobanov A."/>
            <person name="Lomsadze A."/>
            <person name="Malik S.B."/>
            <person name="Marsh M.E."/>
            <person name="Mackinder L."/>
            <person name="Mock T."/>
            <person name="Mueller-Roeber B."/>
            <person name="Pagarete A."/>
            <person name="Parker M."/>
            <person name="Probert I."/>
            <person name="Quesneville H."/>
            <person name="Raines C."/>
            <person name="Rensing S.A."/>
            <person name="Riano-Pachon D.M."/>
            <person name="Richier S."/>
            <person name="Rokitta S."/>
            <person name="Shiraiwa Y."/>
            <person name="Soanes D.M."/>
            <person name="van der Giezen M."/>
            <person name="Wahlund T.M."/>
            <person name="Williams B."/>
            <person name="Wilson W."/>
            <person name="Wolfe G."/>
            <person name="Wurch L.L."/>
        </authorList>
    </citation>
    <scope>NUCLEOTIDE SEQUENCE</scope>
</reference>
<dbReference type="RefSeq" id="XP_005761542.1">
    <property type="nucleotide sequence ID" value="XM_005761485.1"/>
</dbReference>
<evidence type="ECO:0000313" key="4">
    <source>
        <dbReference type="Proteomes" id="UP000013827"/>
    </source>
</evidence>
<dbReference type="InterPro" id="IPR027417">
    <property type="entry name" value="P-loop_NTPase"/>
</dbReference>
<feature type="region of interest" description="Disordered" evidence="1">
    <location>
        <begin position="371"/>
        <end position="414"/>
    </location>
</feature>
<organism evidence="3 4">
    <name type="scientific">Emiliania huxleyi (strain CCMP1516)</name>
    <dbReference type="NCBI Taxonomy" id="280463"/>
    <lineage>
        <taxon>Eukaryota</taxon>
        <taxon>Haptista</taxon>
        <taxon>Haptophyta</taxon>
        <taxon>Prymnesiophyceae</taxon>
        <taxon>Isochrysidales</taxon>
        <taxon>Noelaerhabdaceae</taxon>
        <taxon>Emiliania</taxon>
    </lineage>
</organism>
<accession>A0A0D3ICX8</accession>
<reference evidence="3" key="2">
    <citation type="submission" date="2024-10" db="UniProtKB">
        <authorList>
            <consortium name="EnsemblProtists"/>
        </authorList>
    </citation>
    <scope>IDENTIFICATION</scope>
</reference>
<evidence type="ECO:0000256" key="1">
    <source>
        <dbReference type="SAM" id="MobiDB-lite"/>
    </source>
</evidence>
<dbReference type="EnsemblProtists" id="EOD09113">
    <property type="protein sequence ID" value="EOD09113"/>
    <property type="gene ID" value="EMIHUDRAFT_216982"/>
</dbReference>
<sequence>MANRGLPLLLVLQIVHSAAATAAAPGHKRLGTVLNHGPAAAPPSSSSPFASANAASAAESAPAASNAVTANAPEAPIFAYAAFDKVGATTFRTILSARERLHNRSYLCDPCKELSESPRHAVVNVGADRGFDFCERQGRPCRYFTLLRHPLERIRSAHAYFCVACSEHHRQCGGHDVHQWGGRLSCPNMSLAAYARTVGSVYTRAFAPKEPSERAEEKLETVHAEIASLTRLDAATVREIVRTSCHNRRDGGAYRALDQFQEGTGPFVQATALTNARSKERLRRIDAAERYLKSICTLVLEPAEPPRPTIVQQLARWMGDPLFESKISLVQRGRASHAERQAREAPQSVSDALMEDIELYRRMKHWADRGEACTEGRGGGARRAPPDARRADADGDATTLRPSASLAHRGARGM</sequence>
<protein>
    <recommendedName>
        <fullName evidence="5">Sulfotransferase domain-containing protein</fullName>
    </recommendedName>
</protein>
<dbReference type="Gene3D" id="3.40.50.300">
    <property type="entry name" value="P-loop containing nucleotide triphosphate hydrolases"/>
    <property type="match status" value="1"/>
</dbReference>
<dbReference type="AlphaFoldDB" id="A0A0D3ICX8"/>
<dbReference type="GeneID" id="17255148"/>
<dbReference type="KEGG" id="ehx:EMIHUDRAFT_216982"/>
<dbReference type="Proteomes" id="UP000013827">
    <property type="component" value="Unassembled WGS sequence"/>
</dbReference>